<sequence>MPERRTAKDQRQHLYLAFDDWVSGYTIRKVRLTPGSFKGAEQTLSPVSGSGSGSGEGEGKGAEQPLPGVFMRIETPRRSAIHFASAFGTKIVALHPGASDMGIPMLDVKDQSCIFVREAGYPAYPAFFPELPYPPFWRYEISSYAVQPDGCILISAKKEDTAATTTFIFDTKEYVWKPYGDWALPFTGRGHYDPSLDAFVGLSKDPPETLGYLYSCSMDSAGTGNRLHPTPLICVSIDDVRADQELKEPGKAGGVPQSGRFMYRLKILSLRYDKNGELKVKHCWVRCYSLPHETTADFILQDPAAFWL</sequence>
<dbReference type="AlphaFoldDB" id="A0A3L6RUA0"/>
<dbReference type="InterPro" id="IPR012871">
    <property type="entry name" value="DUF1668_ORYSA"/>
</dbReference>
<dbReference type="Pfam" id="PF07893">
    <property type="entry name" value="DUF1668"/>
    <property type="match status" value="1"/>
</dbReference>
<dbReference type="PANTHER" id="PTHR33085:SF80">
    <property type="entry name" value="F-BOX ASSOCIATED DOMAIN-CONTAINING PROTEIN"/>
    <property type="match status" value="1"/>
</dbReference>
<keyword evidence="3" id="KW-1185">Reference proteome</keyword>
<feature type="region of interest" description="Disordered" evidence="1">
    <location>
        <begin position="41"/>
        <end position="66"/>
    </location>
</feature>
<organism evidence="2 3">
    <name type="scientific">Panicum miliaceum</name>
    <name type="common">Proso millet</name>
    <name type="synonym">Broomcorn millet</name>
    <dbReference type="NCBI Taxonomy" id="4540"/>
    <lineage>
        <taxon>Eukaryota</taxon>
        <taxon>Viridiplantae</taxon>
        <taxon>Streptophyta</taxon>
        <taxon>Embryophyta</taxon>
        <taxon>Tracheophyta</taxon>
        <taxon>Spermatophyta</taxon>
        <taxon>Magnoliopsida</taxon>
        <taxon>Liliopsida</taxon>
        <taxon>Poales</taxon>
        <taxon>Poaceae</taxon>
        <taxon>PACMAD clade</taxon>
        <taxon>Panicoideae</taxon>
        <taxon>Panicodae</taxon>
        <taxon>Paniceae</taxon>
        <taxon>Panicinae</taxon>
        <taxon>Panicum</taxon>
        <taxon>Panicum sect. Panicum</taxon>
    </lineage>
</organism>
<protein>
    <submittedName>
        <fullName evidence="2">Uncharacterized protein</fullName>
    </submittedName>
</protein>
<evidence type="ECO:0000256" key="1">
    <source>
        <dbReference type="SAM" id="MobiDB-lite"/>
    </source>
</evidence>
<gene>
    <name evidence="2" type="ORF">C2845_PM11G27530</name>
</gene>
<dbReference type="Proteomes" id="UP000275267">
    <property type="component" value="Unassembled WGS sequence"/>
</dbReference>
<proteinExistence type="predicted"/>
<reference evidence="3" key="1">
    <citation type="journal article" date="2019" name="Nat. Commun.">
        <title>The genome of broomcorn millet.</title>
        <authorList>
            <person name="Zou C."/>
            <person name="Miki D."/>
            <person name="Li D."/>
            <person name="Tang Q."/>
            <person name="Xiao L."/>
            <person name="Rajput S."/>
            <person name="Deng P."/>
            <person name="Jia W."/>
            <person name="Huang R."/>
            <person name="Zhang M."/>
            <person name="Sun Y."/>
            <person name="Hu J."/>
            <person name="Fu X."/>
            <person name="Schnable P.S."/>
            <person name="Li F."/>
            <person name="Zhang H."/>
            <person name="Feng B."/>
            <person name="Zhu X."/>
            <person name="Liu R."/>
            <person name="Schnable J.C."/>
            <person name="Zhu J.-K."/>
            <person name="Zhang H."/>
        </authorList>
    </citation>
    <scope>NUCLEOTIDE SEQUENCE [LARGE SCALE GENOMIC DNA]</scope>
</reference>
<evidence type="ECO:0000313" key="3">
    <source>
        <dbReference type="Proteomes" id="UP000275267"/>
    </source>
</evidence>
<evidence type="ECO:0000313" key="2">
    <source>
        <dbReference type="EMBL" id="RLN09175.1"/>
    </source>
</evidence>
<comment type="caution">
    <text evidence="2">The sequence shown here is derived from an EMBL/GenBank/DDBJ whole genome shotgun (WGS) entry which is preliminary data.</text>
</comment>
<dbReference type="PANTHER" id="PTHR33085">
    <property type="entry name" value="OS12G0113100 PROTEIN-RELATED"/>
    <property type="match status" value="1"/>
</dbReference>
<name>A0A3L6RUA0_PANMI</name>
<accession>A0A3L6RUA0</accession>
<dbReference type="EMBL" id="PQIB02000007">
    <property type="protein sequence ID" value="RLN09175.1"/>
    <property type="molecule type" value="Genomic_DNA"/>
</dbReference>